<dbReference type="SUPFAM" id="SSF50249">
    <property type="entry name" value="Nucleic acid-binding proteins"/>
    <property type="match status" value="1"/>
</dbReference>
<evidence type="ECO:0000256" key="2">
    <source>
        <dbReference type="ARBA" id="ARBA00007452"/>
    </source>
</evidence>
<evidence type="ECO:0000313" key="12">
    <source>
        <dbReference type="Proteomes" id="UP000287823"/>
    </source>
</evidence>
<keyword evidence="12" id="KW-1185">Reference proteome</keyword>
<gene>
    <name evidence="8 11" type="primary">recO</name>
    <name evidence="11" type="ORF">CWE14_01700</name>
</gene>
<evidence type="ECO:0000256" key="8">
    <source>
        <dbReference type="HAMAP-Rule" id="MF_00201"/>
    </source>
</evidence>
<evidence type="ECO:0000256" key="4">
    <source>
        <dbReference type="ARBA" id="ARBA00022763"/>
    </source>
</evidence>
<dbReference type="Pfam" id="PF02565">
    <property type="entry name" value="RecO_C"/>
    <property type="match status" value="1"/>
</dbReference>
<comment type="similarity">
    <text evidence="2 8">Belongs to the RecO family.</text>
</comment>
<name>A0A432WLV4_9GAMM</name>
<dbReference type="NCBIfam" id="TIGR00613">
    <property type="entry name" value="reco"/>
    <property type="match status" value="1"/>
</dbReference>
<accession>A0A432WLV4</accession>
<dbReference type="InterPro" id="IPR012340">
    <property type="entry name" value="NA-bd_OB-fold"/>
</dbReference>
<evidence type="ECO:0000313" key="11">
    <source>
        <dbReference type="EMBL" id="RUO34738.1"/>
    </source>
</evidence>
<evidence type="ECO:0000259" key="10">
    <source>
        <dbReference type="Pfam" id="PF11967"/>
    </source>
</evidence>
<evidence type="ECO:0000256" key="6">
    <source>
        <dbReference type="ARBA" id="ARBA00023204"/>
    </source>
</evidence>
<evidence type="ECO:0000256" key="7">
    <source>
        <dbReference type="ARBA" id="ARBA00033409"/>
    </source>
</evidence>
<evidence type="ECO:0000256" key="9">
    <source>
        <dbReference type="SAM" id="MobiDB-lite"/>
    </source>
</evidence>
<dbReference type="Proteomes" id="UP000287823">
    <property type="component" value="Unassembled WGS sequence"/>
</dbReference>
<sequence>MQPAYVLHRWPYQEHSLIVELFSAEQGRVRVVARGARRSKKGQAALLQPFRLLQVEWRGRSDLKTLTSVDTGEYVANLAGDYLYCGFYINELLQRLMPEHAAIPALFNDYQHTIDLLRQGLPMEPVLRKFEWRLLCHLELEFDWQHEVEQGEPMVADGVYYFRPGEGFARVWHGREPTPHFSGADIARMADFALQDPQLLNQFKFVMRRALGAYLGNKPLRSRELFQGKPAPGNSGITLESNAGTASADDQTTDTNSKE</sequence>
<evidence type="ECO:0000256" key="3">
    <source>
        <dbReference type="ARBA" id="ARBA00021310"/>
    </source>
</evidence>
<feature type="region of interest" description="Disordered" evidence="9">
    <location>
        <begin position="225"/>
        <end position="259"/>
    </location>
</feature>
<dbReference type="Gene3D" id="2.40.50.140">
    <property type="entry name" value="Nucleic acid-binding proteins"/>
    <property type="match status" value="1"/>
</dbReference>
<feature type="domain" description="DNA replication/recombination mediator RecO N-terminal" evidence="10">
    <location>
        <begin position="2"/>
        <end position="70"/>
    </location>
</feature>
<dbReference type="SUPFAM" id="SSF57863">
    <property type="entry name" value="ArfGap/RecO-like zinc finger"/>
    <property type="match status" value="1"/>
</dbReference>
<evidence type="ECO:0000256" key="5">
    <source>
        <dbReference type="ARBA" id="ARBA00023172"/>
    </source>
</evidence>
<dbReference type="InterPro" id="IPR003717">
    <property type="entry name" value="RecO"/>
</dbReference>
<dbReference type="HAMAP" id="MF_00201">
    <property type="entry name" value="RecO"/>
    <property type="match status" value="1"/>
</dbReference>
<keyword evidence="5 8" id="KW-0233">DNA recombination</keyword>
<dbReference type="PANTHER" id="PTHR33991">
    <property type="entry name" value="DNA REPAIR PROTEIN RECO"/>
    <property type="match status" value="1"/>
</dbReference>
<proteinExistence type="inferred from homology"/>
<dbReference type="InterPro" id="IPR037278">
    <property type="entry name" value="ARFGAP/RecO"/>
</dbReference>
<dbReference type="Pfam" id="PF11967">
    <property type="entry name" value="RecO_N"/>
    <property type="match status" value="1"/>
</dbReference>
<dbReference type="GO" id="GO:0006302">
    <property type="term" value="P:double-strand break repair"/>
    <property type="evidence" value="ECO:0007669"/>
    <property type="project" value="TreeGrafter"/>
</dbReference>
<protein>
    <recommendedName>
        <fullName evidence="3 8">DNA repair protein RecO</fullName>
    </recommendedName>
    <alternativeName>
        <fullName evidence="7 8">Recombination protein O</fullName>
    </alternativeName>
</protein>
<keyword evidence="4 8" id="KW-0227">DNA damage</keyword>
<dbReference type="AlphaFoldDB" id="A0A432WLV4"/>
<dbReference type="RefSeq" id="WP_126797784.1">
    <property type="nucleotide sequence ID" value="NZ_PIPO01000001.1"/>
</dbReference>
<dbReference type="InterPro" id="IPR022572">
    <property type="entry name" value="DNA_rep/recomb_RecO_N"/>
</dbReference>
<dbReference type="PANTHER" id="PTHR33991:SF1">
    <property type="entry name" value="DNA REPAIR PROTEIN RECO"/>
    <property type="match status" value="1"/>
</dbReference>
<evidence type="ECO:0000256" key="1">
    <source>
        <dbReference type="ARBA" id="ARBA00003065"/>
    </source>
</evidence>
<feature type="compositionally biased region" description="Polar residues" evidence="9">
    <location>
        <begin position="235"/>
        <end position="259"/>
    </location>
</feature>
<comment type="function">
    <text evidence="1 8">Involved in DNA repair and RecF pathway recombination.</text>
</comment>
<dbReference type="EMBL" id="PIPO01000001">
    <property type="protein sequence ID" value="RUO34738.1"/>
    <property type="molecule type" value="Genomic_DNA"/>
</dbReference>
<organism evidence="11 12">
    <name type="scientific">Aliidiomarina soli</name>
    <dbReference type="NCBI Taxonomy" id="1928574"/>
    <lineage>
        <taxon>Bacteria</taxon>
        <taxon>Pseudomonadati</taxon>
        <taxon>Pseudomonadota</taxon>
        <taxon>Gammaproteobacteria</taxon>
        <taxon>Alteromonadales</taxon>
        <taxon>Idiomarinaceae</taxon>
        <taxon>Aliidiomarina</taxon>
    </lineage>
</organism>
<dbReference type="GO" id="GO:0043590">
    <property type="term" value="C:bacterial nucleoid"/>
    <property type="evidence" value="ECO:0007669"/>
    <property type="project" value="TreeGrafter"/>
</dbReference>
<dbReference type="InterPro" id="IPR042242">
    <property type="entry name" value="RecO_C"/>
</dbReference>
<comment type="caution">
    <text evidence="11">The sequence shown here is derived from an EMBL/GenBank/DDBJ whole genome shotgun (WGS) entry which is preliminary data.</text>
</comment>
<dbReference type="GO" id="GO:0006310">
    <property type="term" value="P:DNA recombination"/>
    <property type="evidence" value="ECO:0007669"/>
    <property type="project" value="UniProtKB-UniRule"/>
</dbReference>
<reference evidence="11 12" key="1">
    <citation type="journal article" date="2011" name="Front. Microbiol.">
        <title>Genomic signatures of strain selection and enhancement in Bacillus atrophaeus var. globigii, a historical biowarfare simulant.</title>
        <authorList>
            <person name="Gibbons H.S."/>
            <person name="Broomall S.M."/>
            <person name="McNew L.A."/>
            <person name="Daligault H."/>
            <person name="Chapman C."/>
            <person name="Bruce D."/>
            <person name="Karavis M."/>
            <person name="Krepps M."/>
            <person name="McGregor P.A."/>
            <person name="Hong C."/>
            <person name="Park K.H."/>
            <person name="Akmal A."/>
            <person name="Feldman A."/>
            <person name="Lin J.S."/>
            <person name="Chang W.E."/>
            <person name="Higgs B.W."/>
            <person name="Demirev P."/>
            <person name="Lindquist J."/>
            <person name="Liem A."/>
            <person name="Fochler E."/>
            <person name="Read T.D."/>
            <person name="Tapia R."/>
            <person name="Johnson S."/>
            <person name="Bishop-Lilly K.A."/>
            <person name="Detter C."/>
            <person name="Han C."/>
            <person name="Sozhamannan S."/>
            <person name="Rosenzweig C.N."/>
            <person name="Skowronski E.W."/>
        </authorList>
    </citation>
    <scope>NUCLEOTIDE SEQUENCE [LARGE SCALE GENOMIC DNA]</scope>
    <source>
        <strain evidence="11 12">Y4G10-17</strain>
    </source>
</reference>
<dbReference type="Gene3D" id="1.20.1440.120">
    <property type="entry name" value="Recombination protein O, C-terminal domain"/>
    <property type="match status" value="1"/>
</dbReference>
<keyword evidence="6 8" id="KW-0234">DNA repair</keyword>